<dbReference type="RefSeq" id="WP_185405370.1">
    <property type="nucleotide sequence ID" value="NZ_JAARPT010000001.1"/>
</dbReference>
<dbReference type="EMBL" id="JAARPT010000001">
    <property type="protein sequence ID" value="MBC1400479.1"/>
    <property type="molecule type" value="Genomic_DNA"/>
</dbReference>
<evidence type="ECO:0000313" key="4">
    <source>
        <dbReference type="Proteomes" id="UP000574104"/>
    </source>
</evidence>
<dbReference type="Proteomes" id="UP000544413">
    <property type="component" value="Unassembled WGS sequence"/>
</dbReference>
<dbReference type="InterPro" id="IPR009057">
    <property type="entry name" value="Homeodomain-like_sf"/>
</dbReference>
<dbReference type="Proteomes" id="UP000574104">
    <property type="component" value="Unassembled WGS sequence"/>
</dbReference>
<proteinExistence type="predicted"/>
<evidence type="ECO:0000313" key="3">
    <source>
        <dbReference type="Proteomes" id="UP000544413"/>
    </source>
</evidence>
<name>A0A842AHW4_9LIST</name>
<evidence type="ECO:0000313" key="2">
    <source>
        <dbReference type="EMBL" id="MBC1615795.1"/>
    </source>
</evidence>
<dbReference type="AlphaFoldDB" id="A0A842AHW4"/>
<dbReference type="EMBL" id="JAARSH010000003">
    <property type="protein sequence ID" value="MBC1615795.1"/>
    <property type="molecule type" value="Genomic_DNA"/>
</dbReference>
<reference evidence="3 4" key="1">
    <citation type="submission" date="2020-03" db="EMBL/GenBank/DDBJ databases">
        <title>Soil Listeria distribution.</title>
        <authorList>
            <person name="Liao J."/>
            <person name="Wiedmann M."/>
        </authorList>
    </citation>
    <scope>NUCLEOTIDE SEQUENCE [LARGE SCALE GENOMIC DNA]</scope>
    <source>
        <strain evidence="2 4">FSL L7-1299</strain>
        <strain evidence="1 3">FSL L7-1658</strain>
    </source>
</reference>
<protein>
    <submittedName>
        <fullName evidence="2">Transposase</fullName>
    </submittedName>
</protein>
<dbReference type="SUPFAM" id="SSF46689">
    <property type="entry name" value="Homeodomain-like"/>
    <property type="match status" value="1"/>
</dbReference>
<organism evidence="2 4">
    <name type="scientific">Listeria booriae</name>
    <dbReference type="NCBI Taxonomy" id="1552123"/>
    <lineage>
        <taxon>Bacteria</taxon>
        <taxon>Bacillati</taxon>
        <taxon>Bacillota</taxon>
        <taxon>Bacilli</taxon>
        <taxon>Bacillales</taxon>
        <taxon>Listeriaceae</taxon>
        <taxon>Listeria</taxon>
    </lineage>
</organism>
<accession>A0A842AHW4</accession>
<evidence type="ECO:0000313" key="1">
    <source>
        <dbReference type="EMBL" id="MBC1400479.1"/>
    </source>
</evidence>
<sequence>MSGYKKYDESSKKSLVNLHQVGETQTSLCQEYGISFTALSHWVKQRMTASLVTETIELASQNHTHDEPVIFHSNQESQYTSQAVRQALDKHRLVASFSKKAYLRIMLSMKPFLNT</sequence>
<comment type="caution">
    <text evidence="2">The sequence shown here is derived from an EMBL/GenBank/DDBJ whole genome shotgun (WGS) entry which is preliminary data.</text>
</comment>
<gene>
    <name evidence="1" type="ORF">HB836_02630</name>
    <name evidence="2" type="ORF">HB904_06335</name>
</gene>